<feature type="compositionally biased region" description="Basic residues" evidence="1">
    <location>
        <begin position="347"/>
        <end position="359"/>
    </location>
</feature>
<accession>A0ABU7SHJ7</accession>
<dbReference type="EMBL" id="JAZGQL010000016">
    <property type="protein sequence ID" value="MEE6309427.1"/>
    <property type="molecule type" value="Genomic_DNA"/>
</dbReference>
<evidence type="ECO:0000313" key="2">
    <source>
        <dbReference type="EMBL" id="MEE6309427.1"/>
    </source>
</evidence>
<feature type="region of interest" description="Disordered" evidence="1">
    <location>
        <begin position="336"/>
        <end position="384"/>
    </location>
</feature>
<dbReference type="SUPFAM" id="SSF69572">
    <property type="entry name" value="Activating enzymes of the ubiquitin-like proteins"/>
    <property type="match status" value="1"/>
</dbReference>
<keyword evidence="3" id="KW-1185">Reference proteome</keyword>
<evidence type="ECO:0000256" key="1">
    <source>
        <dbReference type="SAM" id="MobiDB-lite"/>
    </source>
</evidence>
<organism evidence="2 3">
    <name type="scientific">Plantactinospora veratri</name>
    <dbReference type="NCBI Taxonomy" id="1436122"/>
    <lineage>
        <taxon>Bacteria</taxon>
        <taxon>Bacillati</taxon>
        <taxon>Actinomycetota</taxon>
        <taxon>Actinomycetes</taxon>
        <taxon>Micromonosporales</taxon>
        <taxon>Micromonosporaceae</taxon>
        <taxon>Plantactinospora</taxon>
    </lineage>
</organism>
<dbReference type="InterPro" id="IPR035985">
    <property type="entry name" value="Ubiquitin-activating_enz"/>
</dbReference>
<protein>
    <recommendedName>
        <fullName evidence="4">Thiamine biosynthesis protein ThiF</fullName>
    </recommendedName>
</protein>
<reference evidence="2 3" key="1">
    <citation type="submission" date="2024-01" db="EMBL/GenBank/DDBJ databases">
        <title>Genome insights into Plantactinospora veratri sp. nov.</title>
        <authorList>
            <person name="Wang L."/>
        </authorList>
    </citation>
    <scope>NUCLEOTIDE SEQUENCE [LARGE SCALE GENOMIC DNA]</scope>
    <source>
        <strain evidence="2 3">NEAU-FHS4</strain>
    </source>
</reference>
<evidence type="ECO:0008006" key="4">
    <source>
        <dbReference type="Google" id="ProtNLM"/>
    </source>
</evidence>
<sequence>MTRTVLPRPTLLPGLARLWRDRHTLQLGLDPRRAVLVEVANPSAGRLLDLLDGSRSERAVLDHAETINVSRDDARTLIDTLRAAGLVVAAQTLLPTDLPEPARQRLSAEAAALALHGRDSPGTPAQLLRRRAAARVVVTGQGRLAAPVAVTLAHAGVGQVHPDLRGQVRPADIVGGGGLLATDVRRPSAAAVADAIARSVPGTTTRAVRRGTADLVVQVGADRPAGLLAAGYAQQRQAHLLLTMRDGVPVVGPLVRAAGSPCLNCVDLHRRDRDPGWPGLAAQLAAGDGQEPCLTSTLVTAVGYAVGEVLTFLDGGTPETVGGAVEVTGAGRLRRRTWPPHPACGCTRRRRGTPSRRAPRPPETPRPPEAPPRSADPDPDPGTG</sequence>
<proteinExistence type="predicted"/>
<name>A0ABU7SHJ7_9ACTN</name>
<gene>
    <name evidence="2" type="ORF">V1634_21570</name>
</gene>
<feature type="compositionally biased region" description="Pro residues" evidence="1">
    <location>
        <begin position="361"/>
        <end position="371"/>
    </location>
</feature>
<dbReference type="Gene3D" id="3.40.50.720">
    <property type="entry name" value="NAD(P)-binding Rossmann-like Domain"/>
    <property type="match status" value="1"/>
</dbReference>
<comment type="caution">
    <text evidence="2">The sequence shown here is derived from an EMBL/GenBank/DDBJ whole genome shotgun (WGS) entry which is preliminary data.</text>
</comment>
<dbReference type="Proteomes" id="UP001339911">
    <property type="component" value="Unassembled WGS sequence"/>
</dbReference>
<evidence type="ECO:0000313" key="3">
    <source>
        <dbReference type="Proteomes" id="UP001339911"/>
    </source>
</evidence>
<dbReference type="RefSeq" id="WP_331209697.1">
    <property type="nucleotide sequence ID" value="NZ_JAZGQL010000016.1"/>
</dbReference>